<evidence type="ECO:0000256" key="3">
    <source>
        <dbReference type="ARBA" id="ARBA00022723"/>
    </source>
</evidence>
<evidence type="ECO:0000256" key="4">
    <source>
        <dbReference type="ARBA" id="ARBA00022833"/>
    </source>
</evidence>
<dbReference type="AlphaFoldDB" id="A0A0D2NKL0"/>
<dbReference type="OrthoDB" id="424302at2759"/>
<evidence type="ECO:0000313" key="9">
    <source>
        <dbReference type="EMBL" id="KIZ05326.1"/>
    </source>
</evidence>
<dbReference type="PANTHER" id="PTHR11085:SF6">
    <property type="entry name" value="NAD-DEPENDENT PROTEIN DEACETYLASE SIRTUIN-2"/>
    <property type="match status" value="1"/>
</dbReference>
<sequence>MVATQSSFDPHAVDLQTLTGCAAGGVAEARCDDAADVYDDAARGICDQLKKLDLGGGNHPTKRPAPAPAAPPSPSPAAPAPAAAAGAAPPAGPLPSLDLAGVAQLILSGRARNIVVMAGAGISVSAGIPDFRTPGTGLYSQLQRYRLPYPEAVFSIDFFRRDPKPFYTLAKELFPGGYAPTPAHFLLRLLSERGLLLRVFTQNIDGLEQLAGVPADRVVAAHGSFDSAHCIDCKRPASMYAVQAAVYDDGVCACDACGGLVKPDIVFFGEPLPARFHRRRAEDMPRADLLIVMGTSLVVQPFASMIGDVAPDVPRLLINRERVGHSRAAKALERRRREEEARRKLRACASGGGGGGSPSPSGASDEANNAAGTVSDDDAARPTAGAGADGIDSGCESDVSGSSDSSSGSGASGGFDFGLPHNARDAMHLGDADVAARQLAALLGWGDELKAAIAAGAQARAAAAAAEEEEKD</sequence>
<dbReference type="GO" id="GO:0016787">
    <property type="term" value="F:hydrolase activity"/>
    <property type="evidence" value="ECO:0007669"/>
    <property type="project" value="UniProtKB-KW"/>
</dbReference>
<dbReference type="Gene3D" id="3.40.50.1220">
    <property type="entry name" value="TPP-binding domain"/>
    <property type="match status" value="1"/>
</dbReference>
<dbReference type="GeneID" id="25735506"/>
<protein>
    <submittedName>
        <fullName evidence="9">NAD-dependent deacetylase sirtuin 2</fullName>
        <ecNumber evidence="9">3.5.1.-</ecNumber>
    </submittedName>
</protein>
<feature type="compositionally biased region" description="Pro residues" evidence="7">
    <location>
        <begin position="63"/>
        <end position="79"/>
    </location>
</feature>
<evidence type="ECO:0000313" key="10">
    <source>
        <dbReference type="Proteomes" id="UP000054498"/>
    </source>
</evidence>
<dbReference type="InterPro" id="IPR029035">
    <property type="entry name" value="DHS-like_NAD/FAD-binding_dom"/>
</dbReference>
<dbReference type="RefSeq" id="XP_013904345.1">
    <property type="nucleotide sequence ID" value="XM_014048891.1"/>
</dbReference>
<feature type="binding site" evidence="6">
    <location>
        <position position="252"/>
    </location>
    <ligand>
        <name>Zn(2+)</name>
        <dbReference type="ChEBI" id="CHEBI:29105"/>
    </ligand>
</feature>
<comment type="cofactor">
    <cofactor evidence="1">
        <name>Zn(2+)</name>
        <dbReference type="ChEBI" id="CHEBI:29105"/>
    </cofactor>
</comment>
<dbReference type="EMBL" id="KK100522">
    <property type="protein sequence ID" value="KIZ05326.1"/>
    <property type="molecule type" value="Genomic_DNA"/>
</dbReference>
<dbReference type="InterPro" id="IPR026590">
    <property type="entry name" value="Ssirtuin_cat_dom"/>
</dbReference>
<evidence type="ECO:0000256" key="2">
    <source>
        <dbReference type="ARBA" id="ARBA00022679"/>
    </source>
</evidence>
<evidence type="ECO:0000259" key="8">
    <source>
        <dbReference type="PROSITE" id="PS50305"/>
    </source>
</evidence>
<dbReference type="Proteomes" id="UP000054498">
    <property type="component" value="Unassembled WGS sequence"/>
</dbReference>
<accession>A0A0D2NKL0</accession>
<dbReference type="GO" id="GO:0046872">
    <property type="term" value="F:metal ion binding"/>
    <property type="evidence" value="ECO:0007669"/>
    <property type="project" value="UniProtKB-KW"/>
</dbReference>
<feature type="domain" description="Deacetylase sirtuin-type" evidence="8">
    <location>
        <begin position="92"/>
        <end position="446"/>
    </location>
</feature>
<dbReference type="InterPro" id="IPR050134">
    <property type="entry name" value="NAD-dep_sirtuin_deacylases"/>
</dbReference>
<feature type="region of interest" description="Disordered" evidence="7">
    <location>
        <begin position="342"/>
        <end position="413"/>
    </location>
</feature>
<feature type="region of interest" description="Disordered" evidence="7">
    <location>
        <begin position="52"/>
        <end position="87"/>
    </location>
</feature>
<keyword evidence="3 6" id="KW-0479">Metal-binding</keyword>
<keyword evidence="5" id="KW-0520">NAD</keyword>
<name>A0A0D2NKL0_9CHLO</name>
<keyword evidence="4 6" id="KW-0862">Zinc</keyword>
<dbReference type="KEGG" id="mng:MNEG_2628"/>
<organism evidence="9 10">
    <name type="scientific">Monoraphidium neglectum</name>
    <dbReference type="NCBI Taxonomy" id="145388"/>
    <lineage>
        <taxon>Eukaryota</taxon>
        <taxon>Viridiplantae</taxon>
        <taxon>Chlorophyta</taxon>
        <taxon>core chlorophytes</taxon>
        <taxon>Chlorophyceae</taxon>
        <taxon>CS clade</taxon>
        <taxon>Sphaeropleales</taxon>
        <taxon>Selenastraceae</taxon>
        <taxon>Monoraphidium</taxon>
    </lineage>
</organism>
<reference evidence="9 10" key="1">
    <citation type="journal article" date="2013" name="BMC Genomics">
        <title>Reconstruction of the lipid metabolism for the microalga Monoraphidium neglectum from its genome sequence reveals characteristics suitable for biofuel production.</title>
        <authorList>
            <person name="Bogen C."/>
            <person name="Al-Dilaimi A."/>
            <person name="Albersmeier A."/>
            <person name="Wichmann J."/>
            <person name="Grundmann M."/>
            <person name="Rupp O."/>
            <person name="Lauersen K.J."/>
            <person name="Blifernez-Klassen O."/>
            <person name="Kalinowski J."/>
            <person name="Goesmann A."/>
            <person name="Mussgnug J.H."/>
            <person name="Kruse O."/>
        </authorList>
    </citation>
    <scope>NUCLEOTIDE SEQUENCE [LARGE SCALE GENOMIC DNA]</scope>
    <source>
        <strain evidence="9 10">SAG 48.87</strain>
    </source>
</reference>
<gene>
    <name evidence="9" type="ORF">MNEG_2628</name>
</gene>
<feature type="active site" description="Proton acceptor" evidence="6">
    <location>
        <position position="222"/>
    </location>
</feature>
<dbReference type="PROSITE" id="PS50305">
    <property type="entry name" value="SIRTUIN"/>
    <property type="match status" value="1"/>
</dbReference>
<feature type="compositionally biased region" description="Low complexity" evidence="7">
    <location>
        <begin position="392"/>
        <end position="409"/>
    </location>
</feature>
<evidence type="ECO:0000256" key="6">
    <source>
        <dbReference type="PROSITE-ProRule" id="PRU00236"/>
    </source>
</evidence>
<dbReference type="GO" id="GO:0070403">
    <property type="term" value="F:NAD+ binding"/>
    <property type="evidence" value="ECO:0007669"/>
    <property type="project" value="InterPro"/>
</dbReference>
<keyword evidence="2" id="KW-0808">Transferase</keyword>
<keyword evidence="9" id="KW-0378">Hydrolase</keyword>
<dbReference type="GO" id="GO:0005634">
    <property type="term" value="C:nucleus"/>
    <property type="evidence" value="ECO:0007669"/>
    <property type="project" value="TreeGrafter"/>
</dbReference>
<dbReference type="Gene3D" id="3.30.1600.10">
    <property type="entry name" value="SIR2/SIRT2 'Small Domain"/>
    <property type="match status" value="1"/>
</dbReference>
<dbReference type="EC" id="3.5.1.-" evidence="9"/>
<dbReference type="Pfam" id="PF02146">
    <property type="entry name" value="SIR2"/>
    <property type="match status" value="1"/>
</dbReference>
<proteinExistence type="predicted"/>
<dbReference type="InterPro" id="IPR003000">
    <property type="entry name" value="Sirtuin"/>
</dbReference>
<dbReference type="InterPro" id="IPR026591">
    <property type="entry name" value="Sirtuin_cat_small_dom_sf"/>
</dbReference>
<evidence type="ECO:0000256" key="1">
    <source>
        <dbReference type="ARBA" id="ARBA00001947"/>
    </source>
</evidence>
<evidence type="ECO:0000256" key="7">
    <source>
        <dbReference type="SAM" id="MobiDB-lite"/>
    </source>
</evidence>
<feature type="binding site" evidence="6">
    <location>
        <position position="230"/>
    </location>
    <ligand>
        <name>Zn(2+)</name>
        <dbReference type="ChEBI" id="CHEBI:29105"/>
    </ligand>
</feature>
<keyword evidence="10" id="KW-1185">Reference proteome</keyword>
<dbReference type="SUPFAM" id="SSF52467">
    <property type="entry name" value="DHS-like NAD/FAD-binding domain"/>
    <property type="match status" value="1"/>
</dbReference>
<feature type="binding site" evidence="6">
    <location>
        <position position="257"/>
    </location>
    <ligand>
        <name>Zn(2+)</name>
        <dbReference type="ChEBI" id="CHEBI:29105"/>
    </ligand>
</feature>
<dbReference type="GO" id="GO:0017136">
    <property type="term" value="F:histone deacetylase activity, NAD-dependent"/>
    <property type="evidence" value="ECO:0007669"/>
    <property type="project" value="TreeGrafter"/>
</dbReference>
<evidence type="ECO:0000256" key="5">
    <source>
        <dbReference type="ARBA" id="ARBA00023027"/>
    </source>
</evidence>
<dbReference type="PANTHER" id="PTHR11085">
    <property type="entry name" value="NAD-DEPENDENT PROTEIN DEACYLASE SIRTUIN-5, MITOCHONDRIAL-RELATED"/>
    <property type="match status" value="1"/>
</dbReference>
<dbReference type="CDD" id="cd01408">
    <property type="entry name" value="SIRT1"/>
    <property type="match status" value="1"/>
</dbReference>
<feature type="binding site" evidence="6">
    <location>
        <position position="233"/>
    </location>
    <ligand>
        <name>Zn(2+)</name>
        <dbReference type="ChEBI" id="CHEBI:29105"/>
    </ligand>
</feature>
<dbReference type="STRING" id="145388.A0A0D2NKL0"/>